<dbReference type="Pfam" id="PF01161">
    <property type="entry name" value="PBP"/>
    <property type="match status" value="1"/>
</dbReference>
<evidence type="ECO:0000313" key="4">
    <source>
        <dbReference type="Proteomes" id="UP000265120"/>
    </source>
</evidence>
<dbReference type="KEGG" id="csem:103398232"/>
<dbReference type="CDD" id="cd00866">
    <property type="entry name" value="PEBP_euk"/>
    <property type="match status" value="1"/>
</dbReference>
<dbReference type="OrthoDB" id="2506647at2759"/>
<dbReference type="AlphaFoldDB" id="A0A3P8WB80"/>
<accession>A0A3P8WB80</accession>
<dbReference type="RefSeq" id="XP_008334989.1">
    <property type="nucleotide sequence ID" value="XM_008336767.3"/>
</dbReference>
<dbReference type="PANTHER" id="PTHR11362:SF82">
    <property type="entry name" value="PHOSPHATIDYLETHANOLAMINE-BINDING PROTEIN 4"/>
    <property type="match status" value="1"/>
</dbReference>
<dbReference type="GeneID" id="103398232"/>
<dbReference type="STRING" id="244447.ENSCSEP00000022906"/>
<dbReference type="PANTHER" id="PTHR11362">
    <property type="entry name" value="PHOSPHATIDYLETHANOLAMINE-BINDING PROTEIN"/>
    <property type="match status" value="1"/>
</dbReference>
<comment type="similarity">
    <text evidence="1">Belongs to the phosphatidylethanolamine-binding protein family.</text>
</comment>
<dbReference type="InParanoid" id="A0A3P8WB80"/>
<organism evidence="3 4">
    <name type="scientific">Cynoglossus semilaevis</name>
    <name type="common">Tongue sole</name>
    <dbReference type="NCBI Taxonomy" id="244447"/>
    <lineage>
        <taxon>Eukaryota</taxon>
        <taxon>Metazoa</taxon>
        <taxon>Chordata</taxon>
        <taxon>Craniata</taxon>
        <taxon>Vertebrata</taxon>
        <taxon>Euteleostomi</taxon>
        <taxon>Actinopterygii</taxon>
        <taxon>Neopterygii</taxon>
        <taxon>Teleostei</taxon>
        <taxon>Neoteleostei</taxon>
        <taxon>Acanthomorphata</taxon>
        <taxon>Carangaria</taxon>
        <taxon>Pleuronectiformes</taxon>
        <taxon>Pleuronectoidei</taxon>
        <taxon>Cynoglossidae</taxon>
        <taxon>Cynoglossinae</taxon>
        <taxon>Cynoglossus</taxon>
    </lineage>
</organism>
<evidence type="ECO:0000256" key="1">
    <source>
        <dbReference type="ARBA" id="ARBA00007091"/>
    </source>
</evidence>
<dbReference type="InterPro" id="IPR035810">
    <property type="entry name" value="PEBP_euk"/>
</dbReference>
<dbReference type="OMA" id="QKITSWM"/>
<keyword evidence="2" id="KW-0732">Signal</keyword>
<dbReference type="CTD" id="157310"/>
<reference evidence="3" key="3">
    <citation type="submission" date="2025-09" db="UniProtKB">
        <authorList>
            <consortium name="Ensembl"/>
        </authorList>
    </citation>
    <scope>IDENTIFICATION</scope>
</reference>
<feature type="signal peptide" evidence="2">
    <location>
        <begin position="1"/>
        <end position="24"/>
    </location>
</feature>
<dbReference type="PROSITE" id="PS01220">
    <property type="entry name" value="PBP"/>
    <property type="match status" value="1"/>
</dbReference>
<sequence>MAAQGYYLLLSVCMLGFVYVETSSDSLSTLDLSFCYGGLEVIYPELDIDRCLVIPKEGNLREKLSIEWRDPQIFYPGANMNKTYVLVMVDPDAPSRSNPKAAYWRHWLVTDIQGESLKNGEVHGTTLTDYHPPTPSPMTGFHRYQFMVFEQPSDVMVSLTDEEKSSRASWNLQVFVTRFNFGSPVAALQYLTQHYKD</sequence>
<evidence type="ECO:0000256" key="2">
    <source>
        <dbReference type="SAM" id="SignalP"/>
    </source>
</evidence>
<name>A0A3P8WB80_CYNSE</name>
<dbReference type="GeneTree" id="ENSGT00940000162387"/>
<reference evidence="3 4" key="1">
    <citation type="journal article" date="2014" name="Nat. Genet.">
        <title>Whole-genome sequence of a flatfish provides insights into ZW sex chromosome evolution and adaptation to a benthic lifestyle.</title>
        <authorList>
            <person name="Chen S."/>
            <person name="Zhang G."/>
            <person name="Shao C."/>
            <person name="Huang Q."/>
            <person name="Liu G."/>
            <person name="Zhang P."/>
            <person name="Song W."/>
            <person name="An N."/>
            <person name="Chalopin D."/>
            <person name="Volff J.N."/>
            <person name="Hong Y."/>
            <person name="Li Q."/>
            <person name="Sha Z."/>
            <person name="Zhou H."/>
            <person name="Xie M."/>
            <person name="Yu Q."/>
            <person name="Liu Y."/>
            <person name="Xiang H."/>
            <person name="Wang N."/>
            <person name="Wu K."/>
            <person name="Yang C."/>
            <person name="Zhou Q."/>
            <person name="Liao X."/>
            <person name="Yang L."/>
            <person name="Hu Q."/>
            <person name="Zhang J."/>
            <person name="Meng L."/>
            <person name="Jin L."/>
            <person name="Tian Y."/>
            <person name="Lian J."/>
            <person name="Yang J."/>
            <person name="Miao G."/>
            <person name="Liu S."/>
            <person name="Liang Z."/>
            <person name="Yan F."/>
            <person name="Li Y."/>
            <person name="Sun B."/>
            <person name="Zhang H."/>
            <person name="Zhang J."/>
            <person name="Zhu Y."/>
            <person name="Du M."/>
            <person name="Zhao Y."/>
            <person name="Schartl M."/>
            <person name="Tang Q."/>
            <person name="Wang J."/>
        </authorList>
    </citation>
    <scope>NUCLEOTIDE SEQUENCE</scope>
</reference>
<dbReference type="InterPro" id="IPR036610">
    <property type="entry name" value="PEBP-like_sf"/>
</dbReference>
<dbReference type="Proteomes" id="UP000265120">
    <property type="component" value="Chromosome Z"/>
</dbReference>
<dbReference type="InterPro" id="IPR008914">
    <property type="entry name" value="PEBP"/>
</dbReference>
<reference evidence="3" key="2">
    <citation type="submission" date="2025-08" db="UniProtKB">
        <authorList>
            <consortium name="Ensembl"/>
        </authorList>
    </citation>
    <scope>IDENTIFICATION</scope>
</reference>
<dbReference type="SUPFAM" id="SSF49777">
    <property type="entry name" value="PEBP-like"/>
    <property type="match status" value="1"/>
</dbReference>
<dbReference type="Gene3D" id="3.90.280.10">
    <property type="entry name" value="PEBP-like"/>
    <property type="match status" value="1"/>
</dbReference>
<keyword evidence="4" id="KW-1185">Reference proteome</keyword>
<evidence type="ECO:0000313" key="3">
    <source>
        <dbReference type="Ensembl" id="ENSCSEP00000022906.1"/>
    </source>
</evidence>
<proteinExistence type="inferred from homology"/>
<protein>
    <submittedName>
        <fullName evidence="3">Phosphatidylethanolamine binding protein 4</fullName>
    </submittedName>
</protein>
<dbReference type="InterPro" id="IPR001858">
    <property type="entry name" value="Phosphatidylethanolamine-bd_CS"/>
</dbReference>
<feature type="chain" id="PRO_5018316919" evidence="2">
    <location>
        <begin position="25"/>
        <end position="197"/>
    </location>
</feature>
<dbReference type="Ensembl" id="ENSCSET00000023203.1">
    <property type="protein sequence ID" value="ENSCSEP00000022906.1"/>
    <property type="gene ID" value="ENSCSEG00000014600.1"/>
</dbReference>